<dbReference type="KEGG" id="vg:54993513"/>
<reference evidence="1 2" key="1">
    <citation type="submission" date="2018-04" db="EMBL/GenBank/DDBJ databases">
        <authorList>
            <person name="Harrington T."/>
            <person name="Washburn E."/>
            <person name="Bricker J."/>
            <person name="McKinney A."/>
            <person name="Betsko A.J."/>
            <person name="Garlena R.A."/>
            <person name="Russell D.A."/>
            <person name="Pope W.A."/>
            <person name="Jacobs-Sera D."/>
            <person name="Hatfull G.F."/>
        </authorList>
    </citation>
    <scope>NUCLEOTIDE SEQUENCE [LARGE SCALE GENOMIC DNA]</scope>
</reference>
<proteinExistence type="predicted"/>
<evidence type="ECO:0000313" key="1">
    <source>
        <dbReference type="EMBL" id="AWY06103.1"/>
    </source>
</evidence>
<dbReference type="GeneID" id="54993513"/>
<accession>A0A2Z4Q998</accession>
<organism evidence="1 2">
    <name type="scientific">Microbacterium phage RobsFeet</name>
    <dbReference type="NCBI Taxonomy" id="2201442"/>
    <lineage>
        <taxon>Viruses</taxon>
        <taxon>Duplodnaviria</taxon>
        <taxon>Heunggongvirae</taxon>
        <taxon>Uroviricota</taxon>
        <taxon>Caudoviricetes</taxon>
        <taxon>Hodgkinviridae</taxon>
        <taxon>Metamorphoovirus</taxon>
        <taxon>Metamorphoovirus robsfeet</taxon>
    </lineage>
</organism>
<keyword evidence="2" id="KW-1185">Reference proteome</keyword>
<protein>
    <submittedName>
        <fullName evidence="1">Uncharacterized protein</fullName>
    </submittedName>
</protein>
<gene>
    <name evidence="1" type="primary">97</name>
    <name evidence="1" type="ORF">SEA_ROBSFEET_97</name>
</gene>
<dbReference type="RefSeq" id="YP_009802961.1">
    <property type="nucleotide sequence ID" value="NC_047989.1"/>
</dbReference>
<dbReference type="Proteomes" id="UP000251296">
    <property type="component" value="Segment"/>
</dbReference>
<sequence>MSADSVDWKEVAVIFAFRLWEIPALMESMGHTTAGAFLDYWDAPPDHVDPSWTEEERVALGLARDFAAFFADRQDPAGQSALLNLSHMMRMLSIDPRPAPNRG</sequence>
<dbReference type="EMBL" id="MH271312">
    <property type="protein sequence ID" value="AWY06103.1"/>
    <property type="molecule type" value="Genomic_DNA"/>
</dbReference>
<name>A0A2Z4Q998_9CAUD</name>
<evidence type="ECO:0000313" key="2">
    <source>
        <dbReference type="Proteomes" id="UP000251296"/>
    </source>
</evidence>